<sequence length="44" mass="5164">MSALFINSKLDDEELRRRLYKGDIFVFSAADKMLRFGDRLAVVR</sequence>
<protein>
    <submittedName>
        <fullName evidence="1">Uncharacterized protein</fullName>
    </submittedName>
</protein>
<dbReference type="EMBL" id="CP159256">
    <property type="protein sequence ID" value="XCG52159.1"/>
    <property type="molecule type" value="Genomic_DNA"/>
</dbReference>
<evidence type="ECO:0000313" key="1">
    <source>
        <dbReference type="EMBL" id="XCG52159.1"/>
    </source>
</evidence>
<dbReference type="AlphaFoldDB" id="A0AAU8CZ57"/>
<dbReference type="RefSeq" id="WP_353646366.1">
    <property type="nucleotide sequence ID" value="NZ_CP159256.1"/>
</dbReference>
<organism evidence="1">
    <name type="scientific">Mesorhizobium sp. WSM2240</name>
    <dbReference type="NCBI Taxonomy" id="3228851"/>
    <lineage>
        <taxon>Bacteria</taxon>
        <taxon>Pseudomonadati</taxon>
        <taxon>Pseudomonadota</taxon>
        <taxon>Alphaproteobacteria</taxon>
        <taxon>Hyphomicrobiales</taxon>
        <taxon>Phyllobacteriaceae</taxon>
        <taxon>Mesorhizobium</taxon>
    </lineage>
</organism>
<gene>
    <name evidence="1" type="ORF">ABVK50_32205</name>
</gene>
<reference evidence="1" key="1">
    <citation type="submission" date="2024-06" db="EMBL/GenBank/DDBJ databases">
        <title>Mesorhizobium karijinii sp. nov., a symbiont of the iconic Swainsona formosa from arid Australia.</title>
        <authorList>
            <person name="Hill Y.J."/>
            <person name="Watkin E.L.J."/>
            <person name="O'Hara G.W."/>
            <person name="Terpolilli J."/>
            <person name="Tye M.L."/>
            <person name="Kohlmeier M.G."/>
        </authorList>
    </citation>
    <scope>NUCLEOTIDE SEQUENCE</scope>
    <source>
        <strain evidence="1">WSM2240</strain>
        <plasmid evidence="1">pMk2240A</plasmid>
    </source>
</reference>
<proteinExistence type="predicted"/>
<accession>A0AAU8CZ57</accession>
<keyword evidence="1" id="KW-0614">Plasmid</keyword>
<geneLocation type="plasmid" evidence="1">
    <name>pMk2240A</name>
</geneLocation>
<name>A0AAU8CZ57_9HYPH</name>